<proteinExistence type="predicted"/>
<dbReference type="SUPFAM" id="SSF140996">
    <property type="entry name" value="Hermes dimerisation domain"/>
    <property type="match status" value="1"/>
</dbReference>
<gene>
    <name evidence="11" type="ORF">OJAV_G00061680</name>
</gene>
<evidence type="ECO:0000256" key="4">
    <source>
        <dbReference type="ARBA" id="ARBA00022833"/>
    </source>
</evidence>
<evidence type="ECO:0000313" key="11">
    <source>
        <dbReference type="EMBL" id="RVE70157.1"/>
    </source>
</evidence>
<dbReference type="PANTHER" id="PTHR46481">
    <property type="entry name" value="ZINC FINGER BED DOMAIN-CONTAINING PROTEIN 4"/>
    <property type="match status" value="1"/>
</dbReference>
<dbReference type="GO" id="GO:0003677">
    <property type="term" value="F:DNA binding"/>
    <property type="evidence" value="ECO:0007669"/>
    <property type="project" value="UniProtKB-KW"/>
</dbReference>
<dbReference type="SMART" id="SM00614">
    <property type="entry name" value="ZnF_BED"/>
    <property type="match status" value="1"/>
</dbReference>
<dbReference type="GO" id="GO:0008270">
    <property type="term" value="F:zinc ion binding"/>
    <property type="evidence" value="ECO:0007669"/>
    <property type="project" value="UniProtKB-KW"/>
</dbReference>
<dbReference type="OrthoDB" id="10046500at2759"/>
<organism evidence="11 12">
    <name type="scientific">Oryzias javanicus</name>
    <name type="common">Javanese ricefish</name>
    <name type="synonym">Aplocheilus javanicus</name>
    <dbReference type="NCBI Taxonomy" id="123683"/>
    <lineage>
        <taxon>Eukaryota</taxon>
        <taxon>Metazoa</taxon>
        <taxon>Chordata</taxon>
        <taxon>Craniata</taxon>
        <taxon>Vertebrata</taxon>
        <taxon>Euteleostomi</taxon>
        <taxon>Actinopterygii</taxon>
        <taxon>Neopterygii</taxon>
        <taxon>Teleostei</taxon>
        <taxon>Neoteleostei</taxon>
        <taxon>Acanthomorphata</taxon>
        <taxon>Ovalentaria</taxon>
        <taxon>Atherinomorphae</taxon>
        <taxon>Beloniformes</taxon>
        <taxon>Adrianichthyidae</taxon>
        <taxon>Oryziinae</taxon>
        <taxon>Oryzias</taxon>
    </lineage>
</organism>
<evidence type="ECO:0000313" key="12">
    <source>
        <dbReference type="Proteomes" id="UP000283210"/>
    </source>
</evidence>
<keyword evidence="5" id="KW-0805">Transcription regulation</keyword>
<evidence type="ECO:0000256" key="5">
    <source>
        <dbReference type="ARBA" id="ARBA00023015"/>
    </source>
</evidence>
<dbReference type="Proteomes" id="UP000283210">
    <property type="component" value="Chromosome 7"/>
</dbReference>
<feature type="domain" description="HAT C-terminal dimerisation" evidence="10">
    <location>
        <begin position="499"/>
        <end position="577"/>
    </location>
</feature>
<comment type="subcellular location">
    <subcellularLocation>
        <location evidence="1">Nucleus</location>
    </subcellularLocation>
</comment>
<evidence type="ECO:0000259" key="9">
    <source>
        <dbReference type="Pfam" id="PF02892"/>
    </source>
</evidence>
<keyword evidence="8" id="KW-0539">Nucleus</keyword>
<keyword evidence="2" id="KW-0479">Metal-binding</keyword>
<dbReference type="InterPro" id="IPR003656">
    <property type="entry name" value="Znf_BED"/>
</dbReference>
<reference evidence="11 12" key="1">
    <citation type="submission" date="2018-11" db="EMBL/GenBank/DDBJ databases">
        <authorList>
            <person name="Lopez-Roques C."/>
            <person name="Donnadieu C."/>
            <person name="Bouchez O."/>
            <person name="Klopp C."/>
            <person name="Cabau C."/>
            <person name="Zahm M."/>
        </authorList>
    </citation>
    <scope>NUCLEOTIDE SEQUENCE [LARGE SCALE GENOMIC DNA]</scope>
    <source>
        <strain evidence="11">RS831</strain>
        <tissue evidence="11">Whole body</tissue>
    </source>
</reference>
<evidence type="ECO:0000256" key="1">
    <source>
        <dbReference type="ARBA" id="ARBA00004123"/>
    </source>
</evidence>
<dbReference type="GO" id="GO:0046983">
    <property type="term" value="F:protein dimerization activity"/>
    <property type="evidence" value="ECO:0007669"/>
    <property type="project" value="InterPro"/>
</dbReference>
<evidence type="ECO:0000256" key="6">
    <source>
        <dbReference type="ARBA" id="ARBA00023125"/>
    </source>
</evidence>
<keyword evidence="4" id="KW-0862">Zinc</keyword>
<evidence type="ECO:0000256" key="2">
    <source>
        <dbReference type="ARBA" id="ARBA00022723"/>
    </source>
</evidence>
<dbReference type="Pfam" id="PF05699">
    <property type="entry name" value="Dimer_Tnp_hAT"/>
    <property type="match status" value="1"/>
</dbReference>
<feature type="domain" description="BED-type" evidence="9">
    <location>
        <begin position="21"/>
        <end position="54"/>
    </location>
</feature>
<reference evidence="11 12" key="2">
    <citation type="submission" date="2019-01" db="EMBL/GenBank/DDBJ databases">
        <title>A chromosome length genome reference of the Java medaka (oryzias javanicus).</title>
        <authorList>
            <person name="Herpin A."/>
            <person name="Takehana Y."/>
            <person name="Naruse K."/>
            <person name="Ansai S."/>
            <person name="Kawaguchi M."/>
        </authorList>
    </citation>
    <scope>NUCLEOTIDE SEQUENCE [LARGE SCALE GENOMIC DNA]</scope>
    <source>
        <strain evidence="11">RS831</strain>
        <tissue evidence="11">Whole body</tissue>
    </source>
</reference>
<keyword evidence="7" id="KW-0804">Transcription</keyword>
<dbReference type="InterPro" id="IPR012337">
    <property type="entry name" value="RNaseH-like_sf"/>
</dbReference>
<evidence type="ECO:0000256" key="3">
    <source>
        <dbReference type="ARBA" id="ARBA00022771"/>
    </source>
</evidence>
<keyword evidence="6" id="KW-0238">DNA-binding</keyword>
<dbReference type="InterPro" id="IPR008906">
    <property type="entry name" value="HATC_C_dom"/>
</dbReference>
<dbReference type="EMBL" id="CM012443">
    <property type="protein sequence ID" value="RVE70157.1"/>
    <property type="molecule type" value="Genomic_DNA"/>
</dbReference>
<evidence type="ECO:0008006" key="13">
    <source>
        <dbReference type="Google" id="ProtNLM"/>
    </source>
</evidence>
<keyword evidence="3" id="KW-0863">Zinc-finger</keyword>
<evidence type="ECO:0000256" key="8">
    <source>
        <dbReference type="ARBA" id="ARBA00023242"/>
    </source>
</evidence>
<name>A0A3S2MML3_ORYJA</name>
<evidence type="ECO:0000259" key="10">
    <source>
        <dbReference type="Pfam" id="PF05699"/>
    </source>
</evidence>
<accession>A0A3S2MML3</accession>
<dbReference type="InterPro" id="IPR052035">
    <property type="entry name" value="ZnF_BED_domain_contain"/>
</dbReference>
<sequence length="583" mass="65969">MEGKKGLLDDNFLFKIKPDGSLDRTKVFCCHCRCEMSYHRSTSSLKYHLLAKHPTLQGSSAQPSRLTKQVTLDGLRQKSMPASTTSKLSTAVAKWIAKACRPVNIVEDEDLCEIIRIASNDPTYQLPSRATTVKNIAELYENEKTKITEALGKTETVALTGDYWTSLGNHNYLGVTGHFFDCEWQLRSTALTVMKTEERHFASVCAEHFLDVARQWGVEEKVSTLTTDSARNMIAAARQLPFEHVPCVAHCIHRVITVCLHNSPFDSTLAKCRRLVGHFKHSPANSAELEQKQIAHDQKKESLAQDVTTRWNSTLEMIKRILRNVEPLRDALAEHATNVTMPTPAELDKLKKLEEVLEHCKFISELLGGEKFVSCSVVLPALCHLSRVMETSEDDPAYLAKFKKNFTAEMESRKPKMNIAWLRMATALDPRFKDLKCLKRHERPEVWRSLAALLGGADSKRPWKPEDEDPQPPTKRSALMLTQESSSDEEQDCTQNCVERYKAEPTIGMEDCPLKWWAEHQGSHNEVARLARKYLATPATSVPCERLFSLSGHIVQKKRASLSSENINRLVCLSNWLSDKTQK</sequence>
<evidence type="ECO:0000256" key="7">
    <source>
        <dbReference type="ARBA" id="ARBA00023163"/>
    </source>
</evidence>
<dbReference type="GO" id="GO:0005634">
    <property type="term" value="C:nucleus"/>
    <property type="evidence" value="ECO:0007669"/>
    <property type="project" value="UniProtKB-SubCell"/>
</dbReference>
<dbReference type="Pfam" id="PF02892">
    <property type="entry name" value="zf-BED"/>
    <property type="match status" value="1"/>
</dbReference>
<keyword evidence="12" id="KW-1185">Reference proteome</keyword>
<protein>
    <recommendedName>
        <fullName evidence="13">BED-type domain-containing protein</fullName>
    </recommendedName>
</protein>
<dbReference type="AlphaFoldDB" id="A0A3S2MML3"/>
<dbReference type="PANTHER" id="PTHR46481:SF10">
    <property type="entry name" value="ZINC FINGER BED DOMAIN-CONTAINING PROTEIN 39"/>
    <property type="match status" value="1"/>
</dbReference>
<dbReference type="SUPFAM" id="SSF53098">
    <property type="entry name" value="Ribonuclease H-like"/>
    <property type="match status" value="1"/>
</dbReference>